<keyword evidence="4" id="KW-1185">Reference proteome</keyword>
<organism evidence="3 4">
    <name type="scientific">Flagellimonas lutaonensis</name>
    <dbReference type="NCBI Taxonomy" id="516051"/>
    <lineage>
        <taxon>Bacteria</taxon>
        <taxon>Pseudomonadati</taxon>
        <taxon>Bacteroidota</taxon>
        <taxon>Flavobacteriia</taxon>
        <taxon>Flavobacteriales</taxon>
        <taxon>Flavobacteriaceae</taxon>
        <taxon>Flagellimonas</taxon>
    </lineage>
</organism>
<evidence type="ECO:0000259" key="1">
    <source>
        <dbReference type="Pfam" id="PF02625"/>
    </source>
</evidence>
<feature type="domain" description="XdhC- CoxI" evidence="1">
    <location>
        <begin position="16"/>
        <end position="82"/>
    </location>
</feature>
<dbReference type="Pfam" id="PF13478">
    <property type="entry name" value="XdhC_C"/>
    <property type="match status" value="1"/>
</dbReference>
<dbReference type="RefSeq" id="WP_045802909.1">
    <property type="nucleotide sequence ID" value="NZ_CP011071.1"/>
</dbReference>
<dbReference type="OrthoDB" id="9773039at2"/>
<evidence type="ECO:0000259" key="2">
    <source>
        <dbReference type="Pfam" id="PF13478"/>
    </source>
</evidence>
<dbReference type="Pfam" id="PF02625">
    <property type="entry name" value="XdhC_CoxI"/>
    <property type="match status" value="1"/>
</dbReference>
<protein>
    <submittedName>
        <fullName evidence="3">XshC-Cox1-family protein</fullName>
    </submittedName>
</protein>
<dbReference type="STRING" id="516051.VC82_2815"/>
<dbReference type="HOGENOM" id="CLU_041115_1_1_10"/>
<evidence type="ECO:0000313" key="4">
    <source>
        <dbReference type="Proteomes" id="UP000032726"/>
    </source>
</evidence>
<dbReference type="PANTHER" id="PTHR30388:SF6">
    <property type="entry name" value="XANTHINE DEHYDROGENASE SUBUNIT A-RELATED"/>
    <property type="match status" value="1"/>
</dbReference>
<reference evidence="3 4" key="1">
    <citation type="submission" date="2015-03" db="EMBL/GenBank/DDBJ databases">
        <title>Complete genome sequence of Muricauda lutaonensis CC-HSB-11T, isolated from a coastal hot spring.</title>
        <authorList>
            <person name="Kim K.M."/>
        </authorList>
    </citation>
    <scope>NUCLEOTIDE SEQUENCE [LARGE SCALE GENOMIC DNA]</scope>
    <source>
        <strain evidence="3 4">CC-HSB-11</strain>
    </source>
</reference>
<dbReference type="PANTHER" id="PTHR30388">
    <property type="entry name" value="ALDEHYDE OXIDOREDUCTASE MOLYBDENUM COFACTOR ASSEMBLY PROTEIN"/>
    <property type="match status" value="1"/>
</dbReference>
<proteinExistence type="predicted"/>
<dbReference type="Gene3D" id="3.40.50.720">
    <property type="entry name" value="NAD(P)-binding Rossmann-like Domain"/>
    <property type="match status" value="1"/>
</dbReference>
<sequence length="335" mass="37096">MTHELKKIIVAFEAAQKQGLSAVLATVVALEGSSYRRPGVRMLLLSDGGMVGAVSGGCVEKEVLRQAESVFLTGVPKVMTYDGRYRLGCEGILYILLEPFAPSKDFLSAFRTYITKRKTFTITSTFEKKYGENKGFGSYFHFDEGMGVRNGYTEASNSYEVFEQTMQPCFKLVIIGAEHDAVQLCSYAAMTGWEVTVVAHPKEEKSLDDFKGAVQLLQAVGDSLQLEVDKETAIVLMTHSFVKDLEYMIALKEAKPAYFGLLGPARRREKLFDELLERHPDMPEAFLEQVHGPAGLDIGAETPQEIAVSVLAEILAVVNQKEPILLKEKVGRIHT</sequence>
<name>A0A0D5YWU8_9FLAO</name>
<dbReference type="InterPro" id="IPR003777">
    <property type="entry name" value="XdhC_CoxI"/>
</dbReference>
<dbReference type="InterPro" id="IPR027051">
    <property type="entry name" value="XdhC_Rossmann_dom"/>
</dbReference>
<feature type="domain" description="XdhC Rossmann" evidence="2">
    <location>
        <begin position="172"/>
        <end position="314"/>
    </location>
</feature>
<dbReference type="PATRIC" id="fig|516051.4.peg.2883"/>
<accession>A0A0D5YWU8</accession>
<dbReference type="EMBL" id="CP011071">
    <property type="protein sequence ID" value="AKA36364.1"/>
    <property type="molecule type" value="Genomic_DNA"/>
</dbReference>
<dbReference type="Proteomes" id="UP000032726">
    <property type="component" value="Chromosome"/>
</dbReference>
<dbReference type="AlphaFoldDB" id="A0A0D5YWU8"/>
<gene>
    <name evidence="3" type="ORF">VC82_2815</name>
</gene>
<evidence type="ECO:0000313" key="3">
    <source>
        <dbReference type="EMBL" id="AKA36364.1"/>
    </source>
</evidence>
<dbReference type="KEGG" id="mlt:VC82_2815"/>
<dbReference type="InterPro" id="IPR052698">
    <property type="entry name" value="MoCofactor_Util/Proc"/>
</dbReference>